<dbReference type="InterPro" id="IPR041588">
    <property type="entry name" value="Integrase_H2C2"/>
</dbReference>
<dbReference type="Proteomes" id="UP001152320">
    <property type="component" value="Chromosome 20"/>
</dbReference>
<proteinExistence type="predicted"/>
<dbReference type="PANTHER" id="PTHR47331">
    <property type="entry name" value="PHD-TYPE DOMAIN-CONTAINING PROTEIN"/>
    <property type="match status" value="1"/>
</dbReference>
<sequence>MYLQAKSEVTLGKLSKGLLTAGEIHKAELVIFRYVQRDSLPEVQSQHSKRNLKSLGMYKLNPIVVEGVARVGGRLGNANVSEDVKDVKHPIILPKCHQVTDLIIMHFHQLAGHSGAGFTWASIRREYWIICGATAVPCVIGQCLFCKKCNAPLCKHLMAELPSVRVTPDNPPFYNMGVDDFGPFFVKQGRSHVKHYGCLFTCLAVRAVHIEISHGLYTDSFLNALRRYISRRGVPRSIYSDNGTNFVGAKQELKENLANLNQRSISDHALIQRGIQWYFNPLAASHMGGVWERMVRSAVGFSLRYCLNRL</sequence>
<organism evidence="2 3">
    <name type="scientific">Holothuria leucospilota</name>
    <name type="common">Black long sea cucumber</name>
    <name type="synonym">Mertensiothuria leucospilota</name>
    <dbReference type="NCBI Taxonomy" id="206669"/>
    <lineage>
        <taxon>Eukaryota</taxon>
        <taxon>Metazoa</taxon>
        <taxon>Echinodermata</taxon>
        <taxon>Eleutherozoa</taxon>
        <taxon>Echinozoa</taxon>
        <taxon>Holothuroidea</taxon>
        <taxon>Aspidochirotacea</taxon>
        <taxon>Aspidochirotida</taxon>
        <taxon>Holothuriidae</taxon>
        <taxon>Holothuria</taxon>
    </lineage>
</organism>
<name>A0A9Q0YJH9_HOLLE</name>
<evidence type="ECO:0000313" key="2">
    <source>
        <dbReference type="EMBL" id="KAJ8022556.1"/>
    </source>
</evidence>
<dbReference type="SUPFAM" id="SSF53098">
    <property type="entry name" value="Ribonuclease H-like"/>
    <property type="match status" value="1"/>
</dbReference>
<dbReference type="EMBL" id="JAIZAY010000020">
    <property type="protein sequence ID" value="KAJ8022556.1"/>
    <property type="molecule type" value="Genomic_DNA"/>
</dbReference>
<dbReference type="OrthoDB" id="8046937at2759"/>
<feature type="domain" description="Integrase zinc-binding" evidence="1">
    <location>
        <begin position="99"/>
        <end position="151"/>
    </location>
</feature>
<evidence type="ECO:0000259" key="1">
    <source>
        <dbReference type="Pfam" id="PF17921"/>
    </source>
</evidence>
<comment type="caution">
    <text evidence="2">The sequence shown here is derived from an EMBL/GenBank/DDBJ whole genome shotgun (WGS) entry which is preliminary data.</text>
</comment>
<gene>
    <name evidence="2" type="ORF">HOLleu_37488</name>
</gene>
<keyword evidence="3" id="KW-1185">Reference proteome</keyword>
<dbReference type="InterPro" id="IPR012337">
    <property type="entry name" value="RNaseH-like_sf"/>
</dbReference>
<dbReference type="Pfam" id="PF17921">
    <property type="entry name" value="Integrase_H2C2"/>
    <property type="match status" value="1"/>
</dbReference>
<evidence type="ECO:0000313" key="3">
    <source>
        <dbReference type="Proteomes" id="UP001152320"/>
    </source>
</evidence>
<dbReference type="GO" id="GO:0003676">
    <property type="term" value="F:nucleic acid binding"/>
    <property type="evidence" value="ECO:0007669"/>
    <property type="project" value="InterPro"/>
</dbReference>
<dbReference type="AlphaFoldDB" id="A0A9Q0YJH9"/>
<accession>A0A9Q0YJH9</accession>
<reference evidence="2" key="1">
    <citation type="submission" date="2021-10" db="EMBL/GenBank/DDBJ databases">
        <title>Tropical sea cucumber genome reveals ecological adaptation and Cuvierian tubules defense mechanism.</title>
        <authorList>
            <person name="Chen T."/>
        </authorList>
    </citation>
    <scope>NUCLEOTIDE SEQUENCE</scope>
    <source>
        <strain evidence="2">Nanhai2018</strain>
        <tissue evidence="2">Muscle</tissue>
    </source>
</reference>
<dbReference type="PANTHER" id="PTHR47331:SF1">
    <property type="entry name" value="GAG-LIKE PROTEIN"/>
    <property type="match status" value="1"/>
</dbReference>
<protein>
    <recommendedName>
        <fullName evidence="1">Integrase zinc-binding domain-containing protein</fullName>
    </recommendedName>
</protein>
<dbReference type="InterPro" id="IPR036397">
    <property type="entry name" value="RNaseH_sf"/>
</dbReference>
<dbReference type="Gene3D" id="3.30.420.10">
    <property type="entry name" value="Ribonuclease H-like superfamily/Ribonuclease H"/>
    <property type="match status" value="1"/>
</dbReference>